<protein>
    <recommendedName>
        <fullName evidence="1">HEWD domain-containing protein</fullName>
    </recommendedName>
</protein>
<organism evidence="2 3">
    <name type="scientific">Natronoarchaeum philippinense</name>
    <dbReference type="NCBI Taxonomy" id="558529"/>
    <lineage>
        <taxon>Archaea</taxon>
        <taxon>Methanobacteriati</taxon>
        <taxon>Methanobacteriota</taxon>
        <taxon>Stenosarchaea group</taxon>
        <taxon>Halobacteria</taxon>
        <taxon>Halobacteriales</taxon>
        <taxon>Natronoarchaeaceae</taxon>
    </lineage>
</organism>
<proteinExistence type="predicted"/>
<dbReference type="EMBL" id="OBEJ01000001">
    <property type="protein sequence ID" value="SNZ05036.1"/>
    <property type="molecule type" value="Genomic_DNA"/>
</dbReference>
<dbReference type="AlphaFoldDB" id="A0A285NAQ0"/>
<evidence type="ECO:0000313" key="3">
    <source>
        <dbReference type="Proteomes" id="UP000219453"/>
    </source>
</evidence>
<reference evidence="2 3" key="1">
    <citation type="submission" date="2017-09" db="EMBL/GenBank/DDBJ databases">
        <authorList>
            <person name="Ehlers B."/>
            <person name="Leendertz F.H."/>
        </authorList>
    </citation>
    <scope>NUCLEOTIDE SEQUENCE [LARGE SCALE GENOMIC DNA]</scope>
    <source>
        <strain evidence="2 3">DSM 27208</strain>
    </source>
</reference>
<keyword evidence="3" id="KW-1185">Reference proteome</keyword>
<accession>A0A285NAQ0</accession>
<dbReference type="InterPro" id="IPR046782">
    <property type="entry name" value="HEWD"/>
</dbReference>
<gene>
    <name evidence="2" type="ORF">SAMN06269185_0756</name>
</gene>
<evidence type="ECO:0000259" key="1">
    <source>
        <dbReference type="Pfam" id="PF20576"/>
    </source>
</evidence>
<feature type="domain" description="HEWD" evidence="1">
    <location>
        <begin position="62"/>
        <end position="121"/>
    </location>
</feature>
<dbReference type="Proteomes" id="UP000219453">
    <property type="component" value="Unassembled WGS sequence"/>
</dbReference>
<sequence length="124" mass="14109">MLYVGVGTRFVQFDGDALFVQFDGDCVNNYRTRAGNCGRFDYDTREHAYKSIITVALEVTHMATTIRKPRSRSCELCGRQEVWSDQQGSWQIVTEDGQRAVGNPHCIHEWDITGSFTPIERTDA</sequence>
<evidence type="ECO:0000313" key="2">
    <source>
        <dbReference type="EMBL" id="SNZ05036.1"/>
    </source>
</evidence>
<name>A0A285NAQ0_NATPI</name>
<dbReference type="Pfam" id="PF20576">
    <property type="entry name" value="HEWD"/>
    <property type="match status" value="1"/>
</dbReference>